<dbReference type="Gene3D" id="3.40.50.720">
    <property type="entry name" value="NAD(P)-binding Rossmann-like Domain"/>
    <property type="match status" value="1"/>
</dbReference>
<dbReference type="PANTHER" id="PTHR43781">
    <property type="entry name" value="SACCHAROPINE DEHYDROGENASE"/>
    <property type="match status" value="1"/>
</dbReference>
<reference evidence="1" key="1">
    <citation type="submission" date="2022-10" db="EMBL/GenBank/DDBJ databases">
        <title>The complete genomes of actinobacterial strains from the NBC collection.</title>
        <authorList>
            <person name="Joergensen T.S."/>
            <person name="Alvarez Arevalo M."/>
            <person name="Sterndorff E.B."/>
            <person name="Faurdal D."/>
            <person name="Vuksanovic O."/>
            <person name="Mourched A.-S."/>
            <person name="Charusanti P."/>
            <person name="Shaw S."/>
            <person name="Blin K."/>
            <person name="Weber T."/>
        </authorList>
    </citation>
    <scope>NUCLEOTIDE SEQUENCE</scope>
    <source>
        <strain evidence="1">NBC_01401</strain>
    </source>
</reference>
<dbReference type="AlphaFoldDB" id="A0AAU3GUX5"/>
<gene>
    <name evidence="1" type="ORF">OG626_15920</name>
</gene>
<evidence type="ECO:0000313" key="1">
    <source>
        <dbReference type="EMBL" id="WTY96297.1"/>
    </source>
</evidence>
<dbReference type="EMBL" id="CP109535">
    <property type="protein sequence ID" value="WTY96297.1"/>
    <property type="molecule type" value="Genomic_DNA"/>
</dbReference>
<organism evidence="1">
    <name type="scientific">Streptomyces sp. NBC_01401</name>
    <dbReference type="NCBI Taxonomy" id="2903854"/>
    <lineage>
        <taxon>Bacteria</taxon>
        <taxon>Bacillati</taxon>
        <taxon>Actinomycetota</taxon>
        <taxon>Actinomycetes</taxon>
        <taxon>Kitasatosporales</taxon>
        <taxon>Streptomycetaceae</taxon>
        <taxon>Streptomyces</taxon>
    </lineage>
</organism>
<proteinExistence type="predicted"/>
<sequence length="370" mass="37584">MQNGTTSDEAAKGRRADEVWILGATGRIGRAVAARLAAQGVLPVLVGRDEERLRAAGAALGPEAGARTVVAGTAERIAAEITRQRPAVVVNTIGDYAATGALIARACMPGGHYVDLAADLTAIPLLLGLHQEAKAAGSTLVTGAGFGVLATEAVVATLCEGRPTPHEVRVDALASVAVEAGAMGTAFALSVVDVLTTGGRRYDNGRLVTARLGGSPQHLTLPDGQRVKSAGVPSGELVAARLASGAPSVTVTSALAPASPVVRAVLPLLGALLSVPSLRRFAVHRMARMTGRATPRPRQHSWGHAVVTWPDGTGSEGWLRAGDGMDYTADVATETALRLARGEAEPGAYTPAAAFGPALATAVGGEFVFG</sequence>
<protein>
    <submittedName>
        <fullName evidence="1">Saccharopine dehydrogenase NADP-binding domain-containing protein</fullName>
    </submittedName>
</protein>
<name>A0AAU3GUX5_9ACTN</name>
<dbReference type="InterPro" id="IPR036291">
    <property type="entry name" value="NAD(P)-bd_dom_sf"/>
</dbReference>
<dbReference type="PANTHER" id="PTHR43781:SF1">
    <property type="entry name" value="SACCHAROPINE DEHYDROGENASE"/>
    <property type="match status" value="1"/>
</dbReference>
<accession>A0AAU3GUX5</accession>
<dbReference type="SUPFAM" id="SSF51735">
    <property type="entry name" value="NAD(P)-binding Rossmann-fold domains"/>
    <property type="match status" value="1"/>
</dbReference>